<accession>A0ABU6T7B5</accession>
<evidence type="ECO:0000313" key="3">
    <source>
        <dbReference type="Proteomes" id="UP001341840"/>
    </source>
</evidence>
<comment type="caution">
    <text evidence="2">The sequence shown here is derived from an EMBL/GenBank/DDBJ whole genome shotgun (WGS) entry which is preliminary data.</text>
</comment>
<keyword evidence="3" id="KW-1185">Reference proteome</keyword>
<proteinExistence type="predicted"/>
<dbReference type="EMBL" id="JASCZI010090670">
    <property type="protein sequence ID" value="MED6144582.1"/>
    <property type="molecule type" value="Genomic_DNA"/>
</dbReference>
<dbReference type="Proteomes" id="UP001341840">
    <property type="component" value="Unassembled WGS sequence"/>
</dbReference>
<protein>
    <submittedName>
        <fullName evidence="2">Uncharacterized protein</fullName>
    </submittedName>
</protein>
<reference evidence="2 3" key="1">
    <citation type="journal article" date="2023" name="Plants (Basel)">
        <title>Bridging the Gap: Combining Genomics and Transcriptomics Approaches to Understand Stylosanthes scabra, an Orphan Legume from the Brazilian Caatinga.</title>
        <authorList>
            <person name="Ferreira-Neto J.R.C."/>
            <person name="da Silva M.D."/>
            <person name="Binneck E."/>
            <person name="de Melo N.F."/>
            <person name="da Silva R.H."/>
            <person name="de Melo A.L.T.M."/>
            <person name="Pandolfi V."/>
            <person name="Bustamante F.O."/>
            <person name="Brasileiro-Vidal A.C."/>
            <person name="Benko-Iseppon A.M."/>
        </authorList>
    </citation>
    <scope>NUCLEOTIDE SEQUENCE [LARGE SCALE GENOMIC DNA]</scope>
    <source>
        <tissue evidence="2">Leaves</tissue>
    </source>
</reference>
<gene>
    <name evidence="2" type="ORF">PIB30_017079</name>
</gene>
<name>A0ABU6T7B5_9FABA</name>
<organism evidence="2 3">
    <name type="scientific">Stylosanthes scabra</name>
    <dbReference type="NCBI Taxonomy" id="79078"/>
    <lineage>
        <taxon>Eukaryota</taxon>
        <taxon>Viridiplantae</taxon>
        <taxon>Streptophyta</taxon>
        <taxon>Embryophyta</taxon>
        <taxon>Tracheophyta</taxon>
        <taxon>Spermatophyta</taxon>
        <taxon>Magnoliopsida</taxon>
        <taxon>eudicotyledons</taxon>
        <taxon>Gunneridae</taxon>
        <taxon>Pentapetalae</taxon>
        <taxon>rosids</taxon>
        <taxon>fabids</taxon>
        <taxon>Fabales</taxon>
        <taxon>Fabaceae</taxon>
        <taxon>Papilionoideae</taxon>
        <taxon>50 kb inversion clade</taxon>
        <taxon>dalbergioids sensu lato</taxon>
        <taxon>Dalbergieae</taxon>
        <taxon>Pterocarpus clade</taxon>
        <taxon>Stylosanthes</taxon>
    </lineage>
</organism>
<sequence>MGWVRAHIGWVPLSPFPSPFIRGDGYPCPAHPPPNPRGQSVVHSSLHRGTSSSSETFTAATIVHRRSLSRSSLGGAASFFALRLPPCVSLQFSSSNLVSKWFSQSYIINQR</sequence>
<evidence type="ECO:0000313" key="2">
    <source>
        <dbReference type="EMBL" id="MED6144582.1"/>
    </source>
</evidence>
<evidence type="ECO:0000256" key="1">
    <source>
        <dbReference type="SAM" id="MobiDB-lite"/>
    </source>
</evidence>
<feature type="region of interest" description="Disordered" evidence="1">
    <location>
        <begin position="27"/>
        <end position="53"/>
    </location>
</feature>